<evidence type="ECO:0000256" key="1">
    <source>
        <dbReference type="ARBA" id="ARBA00001561"/>
    </source>
</evidence>
<dbReference type="EMBL" id="JAAAPO010000001">
    <property type="protein sequence ID" value="NBC35028.1"/>
    <property type="molecule type" value="Genomic_DNA"/>
</dbReference>
<comment type="caution">
    <text evidence="7">The sequence shown here is derived from an EMBL/GenBank/DDBJ whole genome shotgun (WGS) entry which is preliminary data.</text>
</comment>
<evidence type="ECO:0000256" key="5">
    <source>
        <dbReference type="ARBA" id="ARBA00023316"/>
    </source>
</evidence>
<evidence type="ECO:0000259" key="6">
    <source>
        <dbReference type="SMART" id="SM00644"/>
    </source>
</evidence>
<dbReference type="RefSeq" id="WP_161716332.1">
    <property type="nucleotide sequence ID" value="NZ_JAAAPO010000001.1"/>
</dbReference>
<dbReference type="InterPro" id="IPR036505">
    <property type="entry name" value="Amidase/PGRP_sf"/>
</dbReference>
<gene>
    <name evidence="7" type="ORF">GTZ99_00470</name>
</gene>
<sequence length="245" mass="27329">MTGWVQRHHPSPNHNARKLPISMVVLHYTGMQTAQEALDRLCDPAAEVSAHYLIDEDGTVYALVPEDQRAWHAGRSYWRGITDVNSASIGIEMVNPGHEWGYRPFTEAQMEALIPLLSGIVARHNIPPGNVVGHSDIAPARKQDPGELFEWEVLARYGLALPTPKPRIRLLHENPGAFYLSLERFGYDIADGRAAVAAFQRRFRPRIIDGEIDGEVGALLFELLIARDVGEGEIDEDCGDPDFPY</sequence>
<evidence type="ECO:0000313" key="8">
    <source>
        <dbReference type="Proteomes" id="UP000753724"/>
    </source>
</evidence>
<reference evidence="8" key="1">
    <citation type="submission" date="2020-01" db="EMBL/GenBank/DDBJ databases">
        <title>Sphingomonas sp. strain CSW-10.</title>
        <authorList>
            <person name="Chen W.-M."/>
        </authorList>
    </citation>
    <scope>NUCLEOTIDE SEQUENCE [LARGE SCALE GENOMIC DNA]</scope>
    <source>
        <strain evidence="8">FSY-8</strain>
    </source>
</reference>
<dbReference type="Proteomes" id="UP000753724">
    <property type="component" value="Unassembled WGS sequence"/>
</dbReference>
<dbReference type="SMART" id="SM00644">
    <property type="entry name" value="Ami_2"/>
    <property type="match status" value="1"/>
</dbReference>
<dbReference type="SUPFAM" id="SSF55846">
    <property type="entry name" value="N-acetylmuramoyl-L-alanine amidase-like"/>
    <property type="match status" value="1"/>
</dbReference>
<accession>A0ABW9X919</accession>
<dbReference type="Pfam" id="PF01510">
    <property type="entry name" value="Amidase_2"/>
    <property type="match status" value="1"/>
</dbReference>
<dbReference type="InterPro" id="IPR002502">
    <property type="entry name" value="Amidase_domain"/>
</dbReference>
<dbReference type="Gene3D" id="1.10.101.10">
    <property type="entry name" value="PGBD-like superfamily/PGBD"/>
    <property type="match status" value="1"/>
</dbReference>
<dbReference type="Gene3D" id="3.40.80.10">
    <property type="entry name" value="Peptidoglycan recognition protein-like"/>
    <property type="match status" value="1"/>
</dbReference>
<organism evidence="7 8">
    <name type="scientific">Novosphingobium ovatum</name>
    <dbReference type="NCBI Taxonomy" id="1908523"/>
    <lineage>
        <taxon>Bacteria</taxon>
        <taxon>Pseudomonadati</taxon>
        <taxon>Pseudomonadota</taxon>
        <taxon>Alphaproteobacteria</taxon>
        <taxon>Sphingomonadales</taxon>
        <taxon>Sphingomonadaceae</taxon>
        <taxon>Novosphingobium</taxon>
    </lineage>
</organism>
<evidence type="ECO:0000256" key="4">
    <source>
        <dbReference type="ARBA" id="ARBA00022801"/>
    </source>
</evidence>
<keyword evidence="5" id="KW-0961">Cell wall biogenesis/degradation</keyword>
<keyword evidence="4" id="KW-0378">Hydrolase</keyword>
<feature type="domain" description="N-acetylmuramoyl-L-alanine amidase" evidence="6">
    <location>
        <begin position="11"/>
        <end position="146"/>
    </location>
</feature>
<dbReference type="PANTHER" id="PTHR30417">
    <property type="entry name" value="N-ACETYLMURAMOYL-L-ALANINE AMIDASE AMID"/>
    <property type="match status" value="1"/>
</dbReference>
<comment type="similarity">
    <text evidence="2">Belongs to the N-acetylmuramoyl-L-alanine amidase 2 family.</text>
</comment>
<dbReference type="InterPro" id="IPR036366">
    <property type="entry name" value="PGBDSf"/>
</dbReference>
<dbReference type="InterPro" id="IPR051206">
    <property type="entry name" value="NAMLAA_amidase_2"/>
</dbReference>
<protein>
    <recommendedName>
        <fullName evidence="3">N-acetylmuramoyl-L-alanine amidase</fullName>
        <ecNumber evidence="3">3.5.1.28</ecNumber>
    </recommendedName>
</protein>
<dbReference type="EC" id="3.5.1.28" evidence="3"/>
<comment type="catalytic activity">
    <reaction evidence="1">
        <text>Hydrolyzes the link between N-acetylmuramoyl residues and L-amino acid residues in certain cell-wall glycopeptides.</text>
        <dbReference type="EC" id="3.5.1.28"/>
    </reaction>
</comment>
<evidence type="ECO:0000256" key="3">
    <source>
        <dbReference type="ARBA" id="ARBA00011901"/>
    </source>
</evidence>
<dbReference type="PANTHER" id="PTHR30417:SF1">
    <property type="entry name" value="N-ACETYLMURAMOYL-L-ALANINE AMIDASE AMID"/>
    <property type="match status" value="1"/>
</dbReference>
<evidence type="ECO:0000313" key="7">
    <source>
        <dbReference type="EMBL" id="NBC35028.1"/>
    </source>
</evidence>
<name>A0ABW9X919_9SPHN</name>
<proteinExistence type="inferred from homology"/>
<evidence type="ECO:0000256" key="2">
    <source>
        <dbReference type="ARBA" id="ARBA00007553"/>
    </source>
</evidence>
<dbReference type="InterPro" id="IPR036365">
    <property type="entry name" value="PGBD-like_sf"/>
</dbReference>
<dbReference type="SUPFAM" id="SSF47090">
    <property type="entry name" value="PGBD-like"/>
    <property type="match status" value="1"/>
</dbReference>
<keyword evidence="8" id="KW-1185">Reference proteome</keyword>
<dbReference type="CDD" id="cd06583">
    <property type="entry name" value="PGRP"/>
    <property type="match status" value="1"/>
</dbReference>